<sequence>MKRNIFDVEYQQLRETTCQYLERGVIPNVEKWERDRVVDRFANVVAGKYELFGFDMREEYGGGGSDH</sequence>
<dbReference type="GO" id="GO:0050660">
    <property type="term" value="F:flavin adenine dinucleotide binding"/>
    <property type="evidence" value="ECO:0007669"/>
    <property type="project" value="InterPro"/>
</dbReference>
<gene>
    <name evidence="2" type="ORF">LAUMK13_05597</name>
</gene>
<protein>
    <recommendedName>
        <fullName evidence="1">Acyl-CoA dehydrogenase/oxidase N-terminal domain-containing protein</fullName>
    </recommendedName>
</protein>
<organism evidence="2 3">
    <name type="scientific">Mycobacterium innocens</name>
    <dbReference type="NCBI Taxonomy" id="2341083"/>
    <lineage>
        <taxon>Bacteria</taxon>
        <taxon>Bacillati</taxon>
        <taxon>Actinomycetota</taxon>
        <taxon>Actinomycetes</taxon>
        <taxon>Mycobacteriales</taxon>
        <taxon>Mycobacteriaceae</taxon>
        <taxon>Mycobacterium</taxon>
    </lineage>
</organism>
<dbReference type="Gene3D" id="1.10.540.10">
    <property type="entry name" value="Acyl-CoA dehydrogenase/oxidase, N-terminal domain"/>
    <property type="match status" value="1"/>
</dbReference>
<dbReference type="GO" id="GO:0016627">
    <property type="term" value="F:oxidoreductase activity, acting on the CH-CH group of donors"/>
    <property type="evidence" value="ECO:0007669"/>
    <property type="project" value="InterPro"/>
</dbReference>
<dbReference type="SUPFAM" id="SSF56645">
    <property type="entry name" value="Acyl-CoA dehydrogenase NM domain-like"/>
    <property type="match status" value="1"/>
</dbReference>
<keyword evidence="3" id="KW-1185">Reference proteome</keyword>
<dbReference type="InterPro" id="IPR037069">
    <property type="entry name" value="AcylCoA_DH/ox_N_sf"/>
</dbReference>
<dbReference type="Proteomes" id="UP000267289">
    <property type="component" value="Unassembled WGS sequence"/>
</dbReference>
<evidence type="ECO:0000313" key="3">
    <source>
        <dbReference type="Proteomes" id="UP000267289"/>
    </source>
</evidence>
<name>A0A498QI58_9MYCO</name>
<dbReference type="InterPro" id="IPR009100">
    <property type="entry name" value="AcylCoA_DH/oxidase_NM_dom_sf"/>
</dbReference>
<evidence type="ECO:0000313" key="2">
    <source>
        <dbReference type="EMBL" id="VBA46087.1"/>
    </source>
</evidence>
<feature type="domain" description="Acyl-CoA dehydrogenase/oxidase N-terminal" evidence="1">
    <location>
        <begin position="9"/>
        <end position="66"/>
    </location>
</feature>
<dbReference type="EMBL" id="UPHQ01000311">
    <property type="protein sequence ID" value="VBA46087.1"/>
    <property type="molecule type" value="Genomic_DNA"/>
</dbReference>
<dbReference type="InterPro" id="IPR013786">
    <property type="entry name" value="AcylCoA_DH/ox_N"/>
</dbReference>
<dbReference type="RefSeq" id="WP_075543796.1">
    <property type="nucleotide sequence ID" value="NZ_UPHQ01000311.1"/>
</dbReference>
<dbReference type="Pfam" id="PF02771">
    <property type="entry name" value="Acyl-CoA_dh_N"/>
    <property type="match status" value="1"/>
</dbReference>
<dbReference type="AlphaFoldDB" id="A0A498QI58"/>
<reference evidence="2 3" key="1">
    <citation type="submission" date="2018-09" db="EMBL/GenBank/DDBJ databases">
        <authorList>
            <person name="Tagini F."/>
        </authorList>
    </citation>
    <scope>NUCLEOTIDE SEQUENCE [LARGE SCALE GENOMIC DNA]</scope>
    <source>
        <strain evidence="2 3">MK13</strain>
    </source>
</reference>
<proteinExistence type="predicted"/>
<accession>A0A498QI58</accession>
<evidence type="ECO:0000259" key="1">
    <source>
        <dbReference type="Pfam" id="PF02771"/>
    </source>
</evidence>